<evidence type="ECO:0000313" key="2">
    <source>
        <dbReference type="Proteomes" id="UP000692954"/>
    </source>
</evidence>
<proteinExistence type="predicted"/>
<gene>
    <name evidence="1" type="ORF">PSON_ATCC_30995.1.T0240094</name>
</gene>
<evidence type="ECO:0000313" key="1">
    <source>
        <dbReference type="EMBL" id="CAD8068322.1"/>
    </source>
</evidence>
<accession>A0A8S1LPR0</accession>
<dbReference type="EMBL" id="CAJJDN010000024">
    <property type="protein sequence ID" value="CAD8068322.1"/>
    <property type="molecule type" value="Genomic_DNA"/>
</dbReference>
<sequence length="211" mass="25286">MQLIKSNKKHIKKDQSSHKSITKTQLFCRIRIAKKGKIFLFEPIFLDQNNQKKRNFINISCSIKIASSLLSLEKLNYYQQQIDYQHKKIAILYEIEFINNIQQLNNKYIKTRLQNYQKELGIKNNKSDFIELQDQKGNSYWQNLKTLKKYNVNPLDQVIYNNFTKVEEQIFIQKKRKSSQLIFFNIQSRKNSIYKIAGVIKMKSINIRRLI</sequence>
<protein>
    <submittedName>
        <fullName evidence="1">Uncharacterized protein</fullName>
    </submittedName>
</protein>
<name>A0A8S1LPR0_9CILI</name>
<comment type="caution">
    <text evidence="1">The sequence shown here is derived from an EMBL/GenBank/DDBJ whole genome shotgun (WGS) entry which is preliminary data.</text>
</comment>
<dbReference type="Proteomes" id="UP000692954">
    <property type="component" value="Unassembled WGS sequence"/>
</dbReference>
<organism evidence="1 2">
    <name type="scientific">Paramecium sonneborni</name>
    <dbReference type="NCBI Taxonomy" id="65129"/>
    <lineage>
        <taxon>Eukaryota</taxon>
        <taxon>Sar</taxon>
        <taxon>Alveolata</taxon>
        <taxon>Ciliophora</taxon>
        <taxon>Intramacronucleata</taxon>
        <taxon>Oligohymenophorea</taxon>
        <taxon>Peniculida</taxon>
        <taxon>Parameciidae</taxon>
        <taxon>Paramecium</taxon>
    </lineage>
</organism>
<reference evidence="1" key="1">
    <citation type="submission" date="2021-01" db="EMBL/GenBank/DDBJ databases">
        <authorList>
            <consortium name="Genoscope - CEA"/>
            <person name="William W."/>
        </authorList>
    </citation>
    <scope>NUCLEOTIDE SEQUENCE</scope>
</reference>
<keyword evidence="2" id="KW-1185">Reference proteome</keyword>
<dbReference type="AlphaFoldDB" id="A0A8S1LPR0"/>